<dbReference type="GeneID" id="43580238"/>
<organism evidence="2 3">
    <name type="scientific">Magnusiomyces paraingens</name>
    <dbReference type="NCBI Taxonomy" id="2606893"/>
    <lineage>
        <taxon>Eukaryota</taxon>
        <taxon>Fungi</taxon>
        <taxon>Dikarya</taxon>
        <taxon>Ascomycota</taxon>
        <taxon>Saccharomycotina</taxon>
        <taxon>Dipodascomycetes</taxon>
        <taxon>Dipodascales</taxon>
        <taxon>Dipodascaceae</taxon>
        <taxon>Magnusiomyces</taxon>
    </lineage>
</organism>
<dbReference type="EMBL" id="CABVLU010000001">
    <property type="protein sequence ID" value="VVT46845.1"/>
    <property type="molecule type" value="Genomic_DNA"/>
</dbReference>
<accession>A0A5E8B5M1</accession>
<reference evidence="2 3" key="1">
    <citation type="submission" date="2019-09" db="EMBL/GenBank/DDBJ databases">
        <authorList>
            <person name="Brejova B."/>
        </authorList>
    </citation>
    <scope>NUCLEOTIDE SEQUENCE [LARGE SCALE GENOMIC DNA]</scope>
</reference>
<proteinExistence type="predicted"/>
<feature type="compositionally biased region" description="Polar residues" evidence="1">
    <location>
        <begin position="37"/>
        <end position="50"/>
    </location>
</feature>
<dbReference type="RefSeq" id="XP_031852029.1">
    <property type="nucleotide sequence ID" value="XM_031996138.1"/>
</dbReference>
<feature type="compositionally biased region" description="Low complexity" evidence="1">
    <location>
        <begin position="15"/>
        <end position="36"/>
    </location>
</feature>
<gene>
    <name evidence="2" type="ORF">SAPINGB_P001416</name>
</gene>
<sequence length="200" mass="22490">MPRKSRSSNLPPMPSLDLSQDSSLAIDSSSSDSFLSQVTNNHSVSPTSQFTTTTTTRPKRRQPRRRENTPLPKATPTNFVELFQSQITSIYSQIDAQRRAKLTAASGHTRLGLALKSVHGSRITKAHRRILELRSRAAQKRAKLNTAETEQVNSVNTRFEEKLGQQTITFDDLNKRILELHSEIKKTYEDTLTAVKTLSD</sequence>
<name>A0A5E8B5M1_9ASCO</name>
<evidence type="ECO:0000256" key="1">
    <source>
        <dbReference type="SAM" id="MobiDB-lite"/>
    </source>
</evidence>
<evidence type="ECO:0000313" key="3">
    <source>
        <dbReference type="Proteomes" id="UP000398389"/>
    </source>
</evidence>
<evidence type="ECO:0000313" key="2">
    <source>
        <dbReference type="EMBL" id="VVT46845.1"/>
    </source>
</evidence>
<keyword evidence="3" id="KW-1185">Reference proteome</keyword>
<feature type="region of interest" description="Disordered" evidence="1">
    <location>
        <begin position="1"/>
        <end position="77"/>
    </location>
</feature>
<dbReference type="Proteomes" id="UP000398389">
    <property type="component" value="Unassembled WGS sequence"/>
</dbReference>
<protein>
    <submittedName>
        <fullName evidence="2">Uncharacterized protein</fullName>
    </submittedName>
</protein>
<dbReference type="AlphaFoldDB" id="A0A5E8B5M1"/>